<dbReference type="EMBL" id="JBBPBN010000005">
    <property type="protein sequence ID" value="KAK9039153.1"/>
    <property type="molecule type" value="Genomic_DNA"/>
</dbReference>
<evidence type="ECO:0000256" key="1">
    <source>
        <dbReference type="ARBA" id="ARBA00004123"/>
    </source>
</evidence>
<dbReference type="Pfam" id="PF02136">
    <property type="entry name" value="NTF2"/>
    <property type="match status" value="1"/>
</dbReference>
<feature type="domain" description="RRM" evidence="6">
    <location>
        <begin position="755"/>
        <end position="830"/>
    </location>
</feature>
<feature type="compositionally biased region" description="Polar residues" evidence="5">
    <location>
        <begin position="239"/>
        <end position="281"/>
    </location>
</feature>
<feature type="compositionally biased region" description="Low complexity" evidence="5">
    <location>
        <begin position="227"/>
        <end position="238"/>
    </location>
</feature>
<dbReference type="Pfam" id="PF07897">
    <property type="entry name" value="EAR"/>
    <property type="match status" value="1"/>
</dbReference>
<feature type="compositionally biased region" description="Basic and acidic residues" evidence="5">
    <location>
        <begin position="31"/>
        <end position="40"/>
    </location>
</feature>
<keyword evidence="3" id="KW-0539">Nucleus</keyword>
<evidence type="ECO:0000313" key="9">
    <source>
        <dbReference type="Proteomes" id="UP001396334"/>
    </source>
</evidence>
<gene>
    <name evidence="8" type="ORF">V6N11_023989</name>
</gene>
<dbReference type="SUPFAM" id="SSF54427">
    <property type="entry name" value="NTF2-like"/>
    <property type="match status" value="1"/>
</dbReference>
<evidence type="ECO:0000259" key="6">
    <source>
        <dbReference type="PROSITE" id="PS50102"/>
    </source>
</evidence>
<feature type="region of interest" description="Disordered" evidence="5">
    <location>
        <begin position="701"/>
        <end position="727"/>
    </location>
</feature>
<proteinExistence type="predicted"/>
<keyword evidence="9" id="KW-1185">Reference proteome</keyword>
<feature type="compositionally biased region" description="Polar residues" evidence="5">
    <location>
        <begin position="320"/>
        <end position="334"/>
    </location>
</feature>
<dbReference type="Proteomes" id="UP001396334">
    <property type="component" value="Unassembled WGS sequence"/>
</dbReference>
<comment type="caution">
    <text evidence="8">The sequence shown here is derived from an EMBL/GenBank/DDBJ whole genome shotgun (WGS) entry which is preliminary data.</text>
</comment>
<dbReference type="SMART" id="SM00360">
    <property type="entry name" value="RRM"/>
    <property type="match status" value="1"/>
</dbReference>
<accession>A0ABR2TNV6</accession>
<dbReference type="Gene3D" id="3.30.70.330">
    <property type="match status" value="1"/>
</dbReference>
<sequence length="919" mass="98796">MENNCGIMGLREDEIELDLGLSIGGSFGKAEKLKPIKNEPKPSNNSVADLGESVVFDPQTKREVQALRRQEARKKREHKQQRRGISHRNGEFQSKDNGAGAIEERECKKTRVEEFSGNVNPNLSGELNNPLVCPVIPVRVPGPYPQLQFVPLANGFAYSCVNAVPYWGDVAGNEKRVVQPVAVAVNGGFPSFQTAQDSGVNGYYSEHNSSRDERKRKTGSNGSTIYSSSTGSDLQSSSNQGGCSSETGAPTPQINGSAASNLKGQSEQSATSHRTDSAQSIDKSRKGIEKTPPLNAAVSTSSNPTKEPKPQTESDVDSKPVSTNETATTAFSNDTKGDNKGKPPKPRTPPPTNDNAMSLRNMPCVSTTGNGPNGKTINGFLYRYTNSEVSIVCVCHGSSFTPAEFVQHAGGTDVSHPLRHITMGGERKIKKKYSVHSHLFFSLRSESKSSGYNSSMASTQQEVSAGVTAPAPDVVGNAFVHQYYLILHQSPELVHRFYHDSSKLGRPEENGIMSIRTTMQAINEKILALGFGEFTAEITSVDAQDSHNGGVLVLVTGYLTGKDKLKRKFTQTFFLAPQDKGYFVLNDMFRYIDDGKYESGSQDPVNNIETSLAPEQDSSPALENHIEQLEPLPEEANGQVYNPSEDGDGSNEEEEAPVAEVVDEVVDDLQMVSESNSKIEEVPKKSYASILKVMKENATPVSIPTHSPLKPSAKSHEQRRPAAPPAAPAIASDAQISSNNVVENGNNQEVEGEGPSIYIKGLPLIATPSMLENEFKKFGPIKNGGIQVRSQKGFCFGFVEFEMASSVQSAIEASPINIGGRNAVVEEKRSTSRGNRGRSSSGSGVGYRNEGARGRGNYSGGRGYGRGEFGNRSNNRGGFFNRGGDGYQRGEHMGSSNGGRVSRSGGLAKNVAPTVSAPA</sequence>
<dbReference type="InterPro" id="IPR039539">
    <property type="entry name" value="Ras_GTPase_bind_prot"/>
</dbReference>
<dbReference type="InterPro" id="IPR012463">
    <property type="entry name" value="Ninja_motif"/>
</dbReference>
<comment type="subcellular location">
    <subcellularLocation>
        <location evidence="1">Nucleus</location>
    </subcellularLocation>
</comment>
<dbReference type="PROSITE" id="PS50102">
    <property type="entry name" value="RRM"/>
    <property type="match status" value="1"/>
</dbReference>
<dbReference type="PANTHER" id="PTHR10693:SF20">
    <property type="entry name" value="AT27578P"/>
    <property type="match status" value="1"/>
</dbReference>
<dbReference type="InterPro" id="IPR032710">
    <property type="entry name" value="NTF2-like_dom_sf"/>
</dbReference>
<evidence type="ECO:0000256" key="2">
    <source>
        <dbReference type="ARBA" id="ARBA00022884"/>
    </source>
</evidence>
<dbReference type="SUPFAM" id="SSF54928">
    <property type="entry name" value="RNA-binding domain, RBD"/>
    <property type="match status" value="1"/>
</dbReference>
<evidence type="ECO:0000256" key="5">
    <source>
        <dbReference type="SAM" id="MobiDB-lite"/>
    </source>
</evidence>
<dbReference type="InterPro" id="IPR012677">
    <property type="entry name" value="Nucleotide-bd_a/b_plait_sf"/>
</dbReference>
<feature type="region of interest" description="Disordered" evidence="5">
    <location>
        <begin position="31"/>
        <end position="101"/>
    </location>
</feature>
<feature type="compositionally biased region" description="Low complexity" evidence="5">
    <location>
        <begin position="832"/>
        <end position="848"/>
    </location>
</feature>
<feature type="compositionally biased region" description="Basic residues" evidence="5">
    <location>
        <begin position="71"/>
        <end position="86"/>
    </location>
</feature>
<reference evidence="8 9" key="1">
    <citation type="journal article" date="2024" name="G3 (Bethesda)">
        <title>Genome assembly of Hibiscus sabdariffa L. provides insights into metabolisms of medicinal natural products.</title>
        <authorList>
            <person name="Kim T."/>
        </authorList>
    </citation>
    <scope>NUCLEOTIDE SEQUENCE [LARGE SCALE GENOMIC DNA]</scope>
    <source>
        <strain evidence="8">TK-2024</strain>
        <tissue evidence="8">Old leaves</tissue>
    </source>
</reference>
<feature type="compositionally biased region" description="Low complexity" evidence="5">
    <location>
        <begin position="894"/>
        <end position="906"/>
    </location>
</feature>
<feature type="compositionally biased region" description="Polar residues" evidence="5">
    <location>
        <begin position="353"/>
        <end position="372"/>
    </location>
</feature>
<dbReference type="PROSITE" id="PS50177">
    <property type="entry name" value="NTF2_DOMAIN"/>
    <property type="match status" value="1"/>
</dbReference>
<dbReference type="InterPro" id="IPR035979">
    <property type="entry name" value="RBD_domain_sf"/>
</dbReference>
<dbReference type="CDD" id="cd00780">
    <property type="entry name" value="NTF2"/>
    <property type="match status" value="1"/>
</dbReference>
<evidence type="ECO:0000256" key="3">
    <source>
        <dbReference type="ARBA" id="ARBA00023242"/>
    </source>
</evidence>
<feature type="region of interest" description="Disordered" evidence="5">
    <location>
        <begin position="600"/>
        <end position="658"/>
    </location>
</feature>
<dbReference type="InterPro" id="IPR018222">
    <property type="entry name" value="Nuclear_transport_factor_2_euk"/>
</dbReference>
<dbReference type="InterPro" id="IPR002075">
    <property type="entry name" value="NTF2_dom"/>
</dbReference>
<feature type="compositionally biased region" description="Gly residues" evidence="5">
    <location>
        <begin position="857"/>
        <end position="868"/>
    </location>
</feature>
<feature type="compositionally biased region" description="Low complexity" evidence="5">
    <location>
        <begin position="870"/>
        <end position="879"/>
    </location>
</feature>
<dbReference type="Pfam" id="PF16135">
    <property type="entry name" value="TDBD"/>
    <property type="match status" value="1"/>
</dbReference>
<feature type="domain" description="NTF2" evidence="7">
    <location>
        <begin position="475"/>
        <end position="591"/>
    </location>
</feature>
<organism evidence="8 9">
    <name type="scientific">Hibiscus sabdariffa</name>
    <name type="common">roselle</name>
    <dbReference type="NCBI Taxonomy" id="183260"/>
    <lineage>
        <taxon>Eukaryota</taxon>
        <taxon>Viridiplantae</taxon>
        <taxon>Streptophyta</taxon>
        <taxon>Embryophyta</taxon>
        <taxon>Tracheophyta</taxon>
        <taxon>Spermatophyta</taxon>
        <taxon>Magnoliopsida</taxon>
        <taxon>eudicotyledons</taxon>
        <taxon>Gunneridae</taxon>
        <taxon>Pentapetalae</taxon>
        <taxon>rosids</taxon>
        <taxon>malvids</taxon>
        <taxon>Malvales</taxon>
        <taxon>Malvaceae</taxon>
        <taxon>Malvoideae</taxon>
        <taxon>Hibiscus</taxon>
    </lineage>
</organism>
<keyword evidence="2 4" id="KW-0694">RNA-binding</keyword>
<evidence type="ECO:0000256" key="4">
    <source>
        <dbReference type="PROSITE-ProRule" id="PRU00176"/>
    </source>
</evidence>
<name>A0ABR2TNV6_9ROSI</name>
<dbReference type="Gene3D" id="3.10.450.50">
    <property type="match status" value="1"/>
</dbReference>
<dbReference type="InterPro" id="IPR032308">
    <property type="entry name" value="TDBD"/>
</dbReference>
<feature type="region of interest" description="Disordered" evidence="5">
    <location>
        <begin position="825"/>
        <end position="919"/>
    </location>
</feature>
<evidence type="ECO:0000313" key="8">
    <source>
        <dbReference type="EMBL" id="KAK9039153.1"/>
    </source>
</evidence>
<feature type="compositionally biased region" description="Polar residues" evidence="5">
    <location>
        <begin position="600"/>
        <end position="610"/>
    </location>
</feature>
<dbReference type="InterPro" id="IPR000504">
    <property type="entry name" value="RRM_dom"/>
</dbReference>
<protein>
    <submittedName>
        <fullName evidence="8">Uncharacterized protein</fullName>
    </submittedName>
</protein>
<feature type="compositionally biased region" description="Basic and acidic residues" evidence="5">
    <location>
        <begin position="59"/>
        <end position="70"/>
    </location>
</feature>
<feature type="region of interest" description="Disordered" evidence="5">
    <location>
        <begin position="195"/>
        <end position="372"/>
    </location>
</feature>
<evidence type="ECO:0000259" key="7">
    <source>
        <dbReference type="PROSITE" id="PS50177"/>
    </source>
</evidence>
<dbReference type="CDD" id="cd00590">
    <property type="entry name" value="RRM_SF"/>
    <property type="match status" value="1"/>
</dbReference>
<feature type="compositionally biased region" description="Basic and acidic residues" evidence="5">
    <location>
        <begin position="306"/>
        <end position="318"/>
    </location>
</feature>
<feature type="compositionally biased region" description="Acidic residues" evidence="5">
    <location>
        <begin position="645"/>
        <end position="658"/>
    </location>
</feature>
<dbReference type="Pfam" id="PF00076">
    <property type="entry name" value="RRM_1"/>
    <property type="match status" value="1"/>
</dbReference>
<dbReference type="PANTHER" id="PTHR10693">
    <property type="entry name" value="RAS GTPASE-ACTIVATING PROTEIN-BINDING PROTEIN"/>
    <property type="match status" value="1"/>
</dbReference>